<keyword evidence="2" id="KW-1185">Reference proteome</keyword>
<sequence>MLYAKPHSVLQDSDYARFTRFYLANSEEFDQQYMLHDALIHLISTLPETHLLLLDDEQGQLGGYGQYRYTEDRKKVFIDSVILEKSHRSSRVFFAGFRDLVLHLCQENPEIQALQFHAVANNRYVNRLYSKFAKHTDTQVREGRTEHVYTAELDELLDYLKIKTS</sequence>
<protein>
    <recommendedName>
        <fullName evidence="3">N-acetyltransferase domain-containing protein</fullName>
    </recommendedName>
</protein>
<accession>A0ABT9WDA1</accession>
<dbReference type="Proteomes" id="UP001233836">
    <property type="component" value="Unassembled WGS sequence"/>
</dbReference>
<reference evidence="1 2" key="1">
    <citation type="submission" date="2023-07" db="EMBL/GenBank/DDBJ databases">
        <title>Sorghum-associated microbial communities from plants grown in Nebraska, USA.</title>
        <authorList>
            <person name="Schachtman D."/>
        </authorList>
    </citation>
    <scope>NUCLEOTIDE SEQUENCE [LARGE SCALE GENOMIC DNA]</scope>
    <source>
        <strain evidence="1 2">DS1314</strain>
    </source>
</reference>
<dbReference type="SUPFAM" id="SSF55729">
    <property type="entry name" value="Acyl-CoA N-acyltransferases (Nat)"/>
    <property type="match status" value="1"/>
</dbReference>
<proteinExistence type="predicted"/>
<evidence type="ECO:0000313" key="2">
    <source>
        <dbReference type="Proteomes" id="UP001233836"/>
    </source>
</evidence>
<dbReference type="EMBL" id="JAUSTI010000006">
    <property type="protein sequence ID" value="MDQ0171250.1"/>
    <property type="molecule type" value="Genomic_DNA"/>
</dbReference>
<dbReference type="RefSeq" id="WP_307216420.1">
    <property type="nucleotide sequence ID" value="NZ_JAUSTI010000006.1"/>
</dbReference>
<name>A0ABT9WDA1_9BACL</name>
<dbReference type="InterPro" id="IPR016181">
    <property type="entry name" value="Acyl_CoA_acyltransferase"/>
</dbReference>
<gene>
    <name evidence="1" type="ORF">J2T19_002702</name>
</gene>
<evidence type="ECO:0000313" key="1">
    <source>
        <dbReference type="EMBL" id="MDQ0171250.1"/>
    </source>
</evidence>
<organism evidence="1 2">
    <name type="scientific">Paenibacillus tundrae</name>
    <dbReference type="NCBI Taxonomy" id="528187"/>
    <lineage>
        <taxon>Bacteria</taxon>
        <taxon>Bacillati</taxon>
        <taxon>Bacillota</taxon>
        <taxon>Bacilli</taxon>
        <taxon>Bacillales</taxon>
        <taxon>Paenibacillaceae</taxon>
        <taxon>Paenibacillus</taxon>
    </lineage>
</organism>
<evidence type="ECO:0008006" key="3">
    <source>
        <dbReference type="Google" id="ProtNLM"/>
    </source>
</evidence>
<comment type="caution">
    <text evidence="1">The sequence shown here is derived from an EMBL/GenBank/DDBJ whole genome shotgun (WGS) entry which is preliminary data.</text>
</comment>